<dbReference type="GO" id="GO:0042274">
    <property type="term" value="P:ribosomal small subunit biogenesis"/>
    <property type="evidence" value="ECO:0007669"/>
    <property type="project" value="UniProtKB-UniRule"/>
</dbReference>
<comment type="subcellular location">
    <subcellularLocation>
        <location evidence="5">Cytoplasm</location>
    </subcellularLocation>
</comment>
<feature type="domain" description="RimM N-terminal" evidence="6">
    <location>
        <begin position="12"/>
        <end position="97"/>
    </location>
</feature>
<evidence type="ECO:0000256" key="2">
    <source>
        <dbReference type="ARBA" id="ARBA00022517"/>
    </source>
</evidence>
<reference evidence="8 9" key="1">
    <citation type="submission" date="2019-03" db="EMBL/GenBank/DDBJ databases">
        <title>Freshwater and sediment microbial communities from various areas in North America, analyzing microbe dynamics in response to fracking.</title>
        <authorList>
            <person name="Lamendella R."/>
        </authorList>
    </citation>
    <scope>NUCLEOTIDE SEQUENCE [LARGE SCALE GENOMIC DNA]</scope>
    <source>
        <strain evidence="8 9">18_TX</strain>
    </source>
</reference>
<keyword evidence="3 5" id="KW-0698">rRNA processing</keyword>
<dbReference type="NCBIfam" id="TIGR02273">
    <property type="entry name" value="16S_RimM"/>
    <property type="match status" value="1"/>
</dbReference>
<dbReference type="InterPro" id="IPR011033">
    <property type="entry name" value="PRC_barrel-like_sf"/>
</dbReference>
<feature type="domain" description="Ribosome maturation factor RimM PRC barrel" evidence="7">
    <location>
        <begin position="109"/>
        <end position="182"/>
    </location>
</feature>
<dbReference type="Proteomes" id="UP000295531">
    <property type="component" value="Unassembled WGS sequence"/>
</dbReference>
<comment type="subunit">
    <text evidence="5">Binds ribosomal protein uS19.</text>
</comment>
<dbReference type="GO" id="GO:0043022">
    <property type="term" value="F:ribosome binding"/>
    <property type="evidence" value="ECO:0007669"/>
    <property type="project" value="InterPro"/>
</dbReference>
<dbReference type="AlphaFoldDB" id="A0A4R6P3Y6"/>
<dbReference type="GO" id="GO:0006364">
    <property type="term" value="P:rRNA processing"/>
    <property type="evidence" value="ECO:0007669"/>
    <property type="project" value="UniProtKB-UniRule"/>
</dbReference>
<evidence type="ECO:0000256" key="4">
    <source>
        <dbReference type="ARBA" id="ARBA00023186"/>
    </source>
</evidence>
<dbReference type="InterPro" id="IPR009000">
    <property type="entry name" value="Transl_B-barrel_sf"/>
</dbReference>
<evidence type="ECO:0000313" key="9">
    <source>
        <dbReference type="Proteomes" id="UP000295531"/>
    </source>
</evidence>
<accession>A0A4R6P3Y6</accession>
<gene>
    <name evidence="5" type="primary">rimM</name>
    <name evidence="8" type="ORF">DEU29_11284</name>
</gene>
<comment type="caution">
    <text evidence="8">The sequence shown here is derived from an EMBL/GenBank/DDBJ whole genome shotgun (WGS) entry which is preliminary data.</text>
</comment>
<comment type="function">
    <text evidence="5">An accessory protein needed during the final step in the assembly of 30S ribosomal subunit, possibly for assembly of the head region. Essential for efficient processing of 16S rRNA. May be needed both before and after RbfA during the maturation of 16S rRNA. It has affinity for free ribosomal 30S subunits but not for 70S ribosomes.</text>
</comment>
<dbReference type="RefSeq" id="WP_133540120.1">
    <property type="nucleotide sequence ID" value="NZ_SNXI01000012.1"/>
</dbReference>
<dbReference type="InterPro" id="IPR011961">
    <property type="entry name" value="RimM"/>
</dbReference>
<dbReference type="HAMAP" id="MF_00014">
    <property type="entry name" value="Ribosome_mat_RimM"/>
    <property type="match status" value="1"/>
</dbReference>
<dbReference type="SUPFAM" id="SSF50447">
    <property type="entry name" value="Translation proteins"/>
    <property type="match status" value="1"/>
</dbReference>
<name>A0A4R6P3Y6_9GAMM</name>
<dbReference type="InterPro" id="IPR056792">
    <property type="entry name" value="PRC_RimM"/>
</dbReference>
<keyword evidence="9" id="KW-1185">Reference proteome</keyword>
<dbReference type="Pfam" id="PF01782">
    <property type="entry name" value="RimM"/>
    <property type="match status" value="1"/>
</dbReference>
<evidence type="ECO:0000256" key="1">
    <source>
        <dbReference type="ARBA" id="ARBA00022490"/>
    </source>
</evidence>
<organism evidence="8 9">
    <name type="scientific">Idiomarina aquatica</name>
    <dbReference type="NCBI Taxonomy" id="1327752"/>
    <lineage>
        <taxon>Bacteria</taxon>
        <taxon>Pseudomonadati</taxon>
        <taxon>Pseudomonadota</taxon>
        <taxon>Gammaproteobacteria</taxon>
        <taxon>Alteromonadales</taxon>
        <taxon>Idiomarinaceae</taxon>
        <taxon>Idiomarina</taxon>
    </lineage>
</organism>
<evidence type="ECO:0000256" key="5">
    <source>
        <dbReference type="HAMAP-Rule" id="MF_00014"/>
    </source>
</evidence>
<comment type="domain">
    <text evidence="5">The PRC barrel domain binds ribosomal protein uS19.</text>
</comment>
<keyword evidence="2 5" id="KW-0690">Ribosome biogenesis</keyword>
<evidence type="ECO:0000256" key="3">
    <source>
        <dbReference type="ARBA" id="ARBA00022552"/>
    </source>
</evidence>
<protein>
    <recommendedName>
        <fullName evidence="5">Ribosome maturation factor RimM</fullName>
    </recommendedName>
</protein>
<dbReference type="InterPro" id="IPR036976">
    <property type="entry name" value="RimM_N_sf"/>
</dbReference>
<evidence type="ECO:0000259" key="7">
    <source>
        <dbReference type="Pfam" id="PF24986"/>
    </source>
</evidence>
<dbReference type="Gene3D" id="2.40.30.60">
    <property type="entry name" value="RimM"/>
    <property type="match status" value="1"/>
</dbReference>
<dbReference type="OrthoDB" id="9783509at2"/>
<dbReference type="Pfam" id="PF24986">
    <property type="entry name" value="PRC_RimM"/>
    <property type="match status" value="1"/>
</dbReference>
<proteinExistence type="inferred from homology"/>
<dbReference type="GO" id="GO:0005840">
    <property type="term" value="C:ribosome"/>
    <property type="evidence" value="ECO:0007669"/>
    <property type="project" value="InterPro"/>
</dbReference>
<dbReference type="SUPFAM" id="SSF50346">
    <property type="entry name" value="PRC-barrel domain"/>
    <property type="match status" value="1"/>
</dbReference>
<dbReference type="PANTHER" id="PTHR33692:SF1">
    <property type="entry name" value="RIBOSOME MATURATION FACTOR RIMM"/>
    <property type="match status" value="1"/>
</dbReference>
<dbReference type="InterPro" id="IPR002676">
    <property type="entry name" value="RimM_N"/>
</dbReference>
<keyword evidence="4 5" id="KW-0143">Chaperone</keyword>
<evidence type="ECO:0000313" key="8">
    <source>
        <dbReference type="EMBL" id="TDP31680.1"/>
    </source>
</evidence>
<dbReference type="GO" id="GO:0005737">
    <property type="term" value="C:cytoplasm"/>
    <property type="evidence" value="ECO:0007669"/>
    <property type="project" value="UniProtKB-SubCell"/>
</dbReference>
<sequence>MTASNSQSAPVVIGQIGAVYGVKGWLKIQSYTGDPEDIFSYSPWTLQSAATRQQSEQAVTIAEWRRHNKGLIARIDGVNDRDQASRFTGMEISITADELPALAEDEFYWRDLIGMRVKNKQGYDMGVVEQMMPTPANDVLVVRANSNDAFGKSERLIPFIQSEYILDVDSDNQLIQVDWPADF</sequence>
<comment type="similarity">
    <text evidence="5">Belongs to the RimM family.</text>
</comment>
<dbReference type="Gene3D" id="2.30.30.240">
    <property type="entry name" value="PRC-barrel domain"/>
    <property type="match status" value="1"/>
</dbReference>
<keyword evidence="1 5" id="KW-0963">Cytoplasm</keyword>
<dbReference type="EMBL" id="SNXI01000012">
    <property type="protein sequence ID" value="TDP31680.1"/>
    <property type="molecule type" value="Genomic_DNA"/>
</dbReference>
<dbReference type="PANTHER" id="PTHR33692">
    <property type="entry name" value="RIBOSOME MATURATION FACTOR RIMM"/>
    <property type="match status" value="1"/>
</dbReference>
<evidence type="ECO:0000259" key="6">
    <source>
        <dbReference type="Pfam" id="PF01782"/>
    </source>
</evidence>